<evidence type="ECO:0000256" key="4">
    <source>
        <dbReference type="ARBA" id="ARBA00023117"/>
    </source>
</evidence>
<sequence length="509" mass="58026">QILSIHTAKWGGSQPSEETLRWLADGTSGYCGADLQYLCTEAVLVALRSRFPHIYMSKERLKLDSSLLIVDKDCFATAMRRIIPASRRDLSIPSRQLDDRTSLLLLNTVSSILNKRIPFGYRCSQSIQNTAASELEKVVRALEQPPCVPAVRLLLCGDPSYPDLSQTSYVLPAILGKLDHLPVFSIAVAKLFSDGKPEETLAQTIQSALRSAANGPCVLLLPSIDQWYDVVPRSVAHMLATALDSLHGFTSILFLASCDCAYDSCCDEVKDLFGPSQCISLKPPKEQRRRQYFEHIVSSARESPRVFDRTLRRDRRFTIFVKPVDGDDVEDYYDVIKNPMCISEMEDKIDRFEYLHPDHLLNDIRLIRDNAIEYNPANTDEGRAIRHNAFALWETVVDLFDVDLDVDFVESLEVYSIMCSYFQIVFVEDGHVFRLLMGYYITYLFFYFLLWCVQSTHGWSVSELERLAAVMSHDIEEFKDKWDRSKLPAKLTATITSWELKPNRKIAAE</sequence>
<dbReference type="PROSITE" id="PS00633">
    <property type="entry name" value="BROMODOMAIN_1"/>
    <property type="match status" value="1"/>
</dbReference>
<dbReference type="InterPro" id="IPR045199">
    <property type="entry name" value="ATAD2-like"/>
</dbReference>
<feature type="domain" description="Bromo" evidence="7">
    <location>
        <begin position="312"/>
        <end position="382"/>
    </location>
</feature>
<feature type="transmembrane region" description="Helical" evidence="6">
    <location>
        <begin position="432"/>
        <end position="453"/>
    </location>
</feature>
<reference evidence="8 9" key="2">
    <citation type="submission" date="2018-11" db="EMBL/GenBank/DDBJ databases">
        <authorList>
            <consortium name="Pathogen Informatics"/>
        </authorList>
    </citation>
    <scope>NUCLEOTIDE SEQUENCE [LARGE SCALE GENOMIC DNA]</scope>
    <source>
        <strain evidence="8 9">Costa Rica</strain>
    </source>
</reference>
<proteinExistence type="inferred from homology"/>
<accession>A0A0R3PA73</accession>
<keyword evidence="3" id="KW-0067">ATP-binding</keyword>
<evidence type="ECO:0000256" key="5">
    <source>
        <dbReference type="PROSITE-ProRule" id="PRU00035"/>
    </source>
</evidence>
<dbReference type="SUPFAM" id="SSF52540">
    <property type="entry name" value="P-loop containing nucleoside triphosphate hydrolases"/>
    <property type="match status" value="1"/>
</dbReference>
<evidence type="ECO:0000259" key="7">
    <source>
        <dbReference type="PROSITE" id="PS50014"/>
    </source>
</evidence>
<dbReference type="GO" id="GO:0005634">
    <property type="term" value="C:nucleus"/>
    <property type="evidence" value="ECO:0007669"/>
    <property type="project" value="TreeGrafter"/>
</dbReference>
<dbReference type="GO" id="GO:0045815">
    <property type="term" value="P:transcription initiation-coupled chromatin remodeling"/>
    <property type="evidence" value="ECO:0007669"/>
    <property type="project" value="TreeGrafter"/>
</dbReference>
<dbReference type="GO" id="GO:0005524">
    <property type="term" value="F:ATP binding"/>
    <property type="evidence" value="ECO:0007669"/>
    <property type="project" value="UniProtKB-KW"/>
</dbReference>
<dbReference type="InterPro" id="IPR041569">
    <property type="entry name" value="AAA_lid_3"/>
</dbReference>
<evidence type="ECO:0000313" key="9">
    <source>
        <dbReference type="Proteomes" id="UP000267027"/>
    </source>
</evidence>
<keyword evidence="2" id="KW-0547">Nucleotide-binding</keyword>
<dbReference type="InterPro" id="IPR027417">
    <property type="entry name" value="P-loop_NTPase"/>
</dbReference>
<keyword evidence="4 5" id="KW-0103">Bromodomain</keyword>
<name>A0A0R3PA73_ANGCS</name>
<dbReference type="GO" id="GO:0016887">
    <property type="term" value="F:ATP hydrolysis activity"/>
    <property type="evidence" value="ECO:0007669"/>
    <property type="project" value="TreeGrafter"/>
</dbReference>
<dbReference type="PANTHER" id="PTHR23069">
    <property type="entry name" value="AAA DOMAIN-CONTAINING"/>
    <property type="match status" value="1"/>
</dbReference>
<dbReference type="GO" id="GO:0006337">
    <property type="term" value="P:nucleosome disassembly"/>
    <property type="evidence" value="ECO:0007669"/>
    <property type="project" value="TreeGrafter"/>
</dbReference>
<dbReference type="GO" id="GO:0003682">
    <property type="term" value="F:chromatin binding"/>
    <property type="evidence" value="ECO:0007669"/>
    <property type="project" value="TreeGrafter"/>
</dbReference>
<evidence type="ECO:0000256" key="2">
    <source>
        <dbReference type="ARBA" id="ARBA00022741"/>
    </source>
</evidence>
<dbReference type="Proteomes" id="UP000267027">
    <property type="component" value="Unassembled WGS sequence"/>
</dbReference>
<protein>
    <submittedName>
        <fullName evidence="10">Bromo domain-containing protein</fullName>
    </submittedName>
</protein>
<dbReference type="WBParaSite" id="ACOC_0000040801-mRNA-1">
    <property type="protein sequence ID" value="ACOC_0000040801-mRNA-1"/>
    <property type="gene ID" value="ACOC_0000040801"/>
</dbReference>
<keyword evidence="6" id="KW-0472">Membrane</keyword>
<dbReference type="AlphaFoldDB" id="A0A0R3PA73"/>
<comment type="similarity">
    <text evidence="1">Belongs to the AAA ATPase family.</text>
</comment>
<dbReference type="Gene3D" id="1.20.920.10">
    <property type="entry name" value="Bromodomain-like"/>
    <property type="match status" value="1"/>
</dbReference>
<dbReference type="Gene3D" id="1.10.8.60">
    <property type="match status" value="1"/>
</dbReference>
<dbReference type="OrthoDB" id="5421at2759"/>
<evidence type="ECO:0000256" key="6">
    <source>
        <dbReference type="SAM" id="Phobius"/>
    </source>
</evidence>
<keyword evidence="9" id="KW-1185">Reference proteome</keyword>
<dbReference type="EMBL" id="UYYA01000039">
    <property type="protein sequence ID" value="VDM51994.1"/>
    <property type="molecule type" value="Genomic_DNA"/>
</dbReference>
<dbReference type="Pfam" id="PF00439">
    <property type="entry name" value="Bromodomain"/>
    <property type="match status" value="1"/>
</dbReference>
<evidence type="ECO:0000256" key="1">
    <source>
        <dbReference type="ARBA" id="ARBA00006914"/>
    </source>
</evidence>
<dbReference type="InterPro" id="IPR018359">
    <property type="entry name" value="Bromodomain_CS"/>
</dbReference>
<dbReference type="OMA" id="PSIDQWY"/>
<dbReference type="SUPFAM" id="SSF47370">
    <property type="entry name" value="Bromodomain"/>
    <property type="match status" value="1"/>
</dbReference>
<organism evidence="10">
    <name type="scientific">Angiostrongylus costaricensis</name>
    <name type="common">Nematode worm</name>
    <dbReference type="NCBI Taxonomy" id="334426"/>
    <lineage>
        <taxon>Eukaryota</taxon>
        <taxon>Metazoa</taxon>
        <taxon>Ecdysozoa</taxon>
        <taxon>Nematoda</taxon>
        <taxon>Chromadorea</taxon>
        <taxon>Rhabditida</taxon>
        <taxon>Rhabditina</taxon>
        <taxon>Rhabditomorpha</taxon>
        <taxon>Strongyloidea</taxon>
        <taxon>Metastrongylidae</taxon>
        <taxon>Angiostrongylus</taxon>
    </lineage>
</organism>
<dbReference type="PANTHER" id="PTHR23069:SF0">
    <property type="entry name" value="TAT-BINDING HOMOLOG 7"/>
    <property type="match status" value="1"/>
</dbReference>
<dbReference type="SMART" id="SM00297">
    <property type="entry name" value="BROMO"/>
    <property type="match status" value="1"/>
</dbReference>
<dbReference type="GO" id="GO:0042393">
    <property type="term" value="F:histone binding"/>
    <property type="evidence" value="ECO:0007669"/>
    <property type="project" value="TreeGrafter"/>
</dbReference>
<dbReference type="STRING" id="334426.A0A0R3PA73"/>
<dbReference type="InterPro" id="IPR036427">
    <property type="entry name" value="Bromodomain-like_sf"/>
</dbReference>
<dbReference type="PROSITE" id="PS50014">
    <property type="entry name" value="BROMODOMAIN_2"/>
    <property type="match status" value="1"/>
</dbReference>
<reference evidence="10" key="1">
    <citation type="submission" date="2017-02" db="UniProtKB">
        <authorList>
            <consortium name="WormBaseParasite"/>
        </authorList>
    </citation>
    <scope>IDENTIFICATION</scope>
</reference>
<dbReference type="GO" id="GO:0006334">
    <property type="term" value="P:nucleosome assembly"/>
    <property type="evidence" value="ECO:0007669"/>
    <property type="project" value="TreeGrafter"/>
</dbReference>
<dbReference type="PRINTS" id="PR00503">
    <property type="entry name" value="BROMODOMAIN"/>
</dbReference>
<gene>
    <name evidence="8" type="ORF">ACOC_LOCUS409</name>
</gene>
<evidence type="ECO:0000313" key="10">
    <source>
        <dbReference type="WBParaSite" id="ACOC_0000040801-mRNA-1"/>
    </source>
</evidence>
<evidence type="ECO:0000256" key="3">
    <source>
        <dbReference type="ARBA" id="ARBA00022840"/>
    </source>
</evidence>
<keyword evidence="6" id="KW-0812">Transmembrane</keyword>
<evidence type="ECO:0000313" key="8">
    <source>
        <dbReference type="EMBL" id="VDM51994.1"/>
    </source>
</evidence>
<keyword evidence="6" id="KW-1133">Transmembrane helix</keyword>
<dbReference type="Pfam" id="PF17862">
    <property type="entry name" value="AAA_lid_3"/>
    <property type="match status" value="1"/>
</dbReference>
<dbReference type="InterPro" id="IPR001487">
    <property type="entry name" value="Bromodomain"/>
</dbReference>